<keyword evidence="2" id="KW-1185">Reference proteome</keyword>
<dbReference type="RefSeq" id="WP_171362538.1">
    <property type="nucleotide sequence ID" value="NZ_WVQY01000001.1"/>
</dbReference>
<accession>A0ABX1W4N7</accession>
<organism evidence="1 2">
    <name type="scientific">Ruegeria atlantica</name>
    <dbReference type="NCBI Taxonomy" id="81569"/>
    <lineage>
        <taxon>Bacteria</taxon>
        <taxon>Pseudomonadati</taxon>
        <taxon>Pseudomonadota</taxon>
        <taxon>Alphaproteobacteria</taxon>
        <taxon>Rhodobacterales</taxon>
        <taxon>Roseobacteraceae</taxon>
        <taxon>Ruegeria</taxon>
    </lineage>
</organism>
<protein>
    <submittedName>
        <fullName evidence="1">Uncharacterized protein</fullName>
    </submittedName>
</protein>
<name>A0ABX1W4N7_9RHOB</name>
<dbReference type="EMBL" id="WVQY01000001">
    <property type="protein sequence ID" value="NOD28887.1"/>
    <property type="molecule type" value="Genomic_DNA"/>
</dbReference>
<dbReference type="Proteomes" id="UP000599383">
    <property type="component" value="Unassembled WGS sequence"/>
</dbReference>
<gene>
    <name evidence="1" type="ORF">GS617_01265</name>
</gene>
<evidence type="ECO:0000313" key="1">
    <source>
        <dbReference type="EMBL" id="NOD28887.1"/>
    </source>
</evidence>
<comment type="caution">
    <text evidence="1">The sequence shown here is derived from an EMBL/GenBank/DDBJ whole genome shotgun (WGS) entry which is preliminary data.</text>
</comment>
<reference evidence="1 2" key="1">
    <citation type="submission" date="2019-12" db="EMBL/GenBank/DDBJ databases">
        <title>Ruegeria JWLKs population differentiation of coral mucus and skeleton niches.</title>
        <authorList>
            <person name="Luo D."/>
        </authorList>
    </citation>
    <scope>NUCLEOTIDE SEQUENCE [LARGE SCALE GENOMIC DNA]</scope>
    <source>
        <strain evidence="1 2">HKCCD6238</strain>
    </source>
</reference>
<proteinExistence type="predicted"/>
<sequence>MFETNHRIVGNGVVSYSEIGSICTDELGCTHTEFVLFAACESGQTMRVVAKLERDFDGTHLDRVDEANEVVQVLASAETSYSWTSATKAFERKAFQIDDYIESKENCACAMAFPELRNGKEKFEGL</sequence>
<evidence type="ECO:0000313" key="2">
    <source>
        <dbReference type="Proteomes" id="UP000599383"/>
    </source>
</evidence>